<dbReference type="InterPro" id="IPR034491">
    <property type="entry name" value="Anaerob_Ser_sulfatase-maturase"/>
</dbReference>
<reference evidence="9" key="1">
    <citation type="submission" date="2021-11" db="EMBL/GenBank/DDBJ databases">
        <title>Vibrio ZSDE26 sp. nov. and Vibrio ZSDZ34 sp. nov., isolated from coastal seawater in Qingdao.</title>
        <authorList>
            <person name="Zhang P."/>
        </authorList>
    </citation>
    <scope>NUCLEOTIDE SEQUENCE</scope>
    <source>
        <strain evidence="9">ZSDE26</strain>
    </source>
</reference>
<sequence length="436" mass="49875">MNSQVNNCQVMAKPSSSLCNLDCDYCFYLEKEKLYSSKIKVMDDHTLNNYIKQYIDAQETNHVSFSWQGGEPTLMGIDFFKKAMGLQRKHKGNKVILNTFQTNGILIDSEWCEFFKENNFLVGVSIDGPNTLHDKYRVSRSGRGTHDKVMQCIRLLNEHGVEFNSLTVVNNINCEYPIEVYEHLKSLGVKYMQFIPLVEQEASEITEDGLTLIYPGSGYKGTVTPWSVEPRKYGNFLCQIYDKWIVSDVSKVFVQMFDATLSAHHTGKTELCTFSETCGHAFALESNGDLYNCDHFVYPEYKVGNINDTSIRELNNTPKAVSFGENKMTALSSDCKKCAYLKLCNGGCPKHQFSKSPSNENNHNYFCESYKMFFSHTELHFRIMSKLLNQKRSPVELMLHIRNSLEEMRLSPPLRNERCLCGSGNKFKKCCHGKLA</sequence>
<comment type="caution">
    <text evidence="9">The sequence shown here is derived from an EMBL/GenBank/DDBJ whole genome shotgun (WGS) entry which is preliminary data.</text>
</comment>
<dbReference type="CDD" id="cd01335">
    <property type="entry name" value="Radical_SAM"/>
    <property type="match status" value="1"/>
</dbReference>
<feature type="domain" description="Radical SAM core" evidence="8">
    <location>
        <begin position="1"/>
        <end position="237"/>
    </location>
</feature>
<dbReference type="NCBIfam" id="TIGR04085">
    <property type="entry name" value="rSAM_more_4Fe4S"/>
    <property type="match status" value="1"/>
</dbReference>
<dbReference type="SFLD" id="SFLDG01384">
    <property type="entry name" value="thioether_bond_formation_requi"/>
    <property type="match status" value="1"/>
</dbReference>
<dbReference type="GO" id="GO:0016491">
    <property type="term" value="F:oxidoreductase activity"/>
    <property type="evidence" value="ECO:0007669"/>
    <property type="project" value="InterPro"/>
</dbReference>
<comment type="similarity">
    <text evidence="7">Belongs to the radical SAM superfamily. Anaerobic sulfatase-maturating enzyme family.</text>
</comment>
<dbReference type="RefSeq" id="WP_248007602.1">
    <property type="nucleotide sequence ID" value="NZ_JAJHVV010000002.1"/>
</dbReference>
<organism evidence="9 10">
    <name type="scientific">Vibrio amylolyticus</name>
    <dbReference type="NCBI Taxonomy" id="2847292"/>
    <lineage>
        <taxon>Bacteria</taxon>
        <taxon>Pseudomonadati</taxon>
        <taxon>Pseudomonadota</taxon>
        <taxon>Gammaproteobacteria</taxon>
        <taxon>Vibrionales</taxon>
        <taxon>Vibrionaceae</taxon>
        <taxon>Vibrio</taxon>
    </lineage>
</organism>
<dbReference type="PANTHER" id="PTHR43273">
    <property type="entry name" value="ANAEROBIC SULFATASE-MATURATING ENZYME HOMOLOG ASLB-RELATED"/>
    <property type="match status" value="1"/>
</dbReference>
<dbReference type="PANTHER" id="PTHR43273:SF3">
    <property type="entry name" value="ANAEROBIC SULFATASE-MATURATING ENZYME HOMOLOG ASLB-RELATED"/>
    <property type="match status" value="1"/>
</dbReference>
<gene>
    <name evidence="9" type="ORF">KP803_04310</name>
</gene>
<name>A0A9X2BG42_9VIBR</name>
<evidence type="ECO:0000256" key="5">
    <source>
        <dbReference type="ARBA" id="ARBA00023004"/>
    </source>
</evidence>
<keyword evidence="3" id="KW-0949">S-adenosyl-L-methionine</keyword>
<dbReference type="CDD" id="cd21120">
    <property type="entry name" value="SPASM_anSME"/>
    <property type="match status" value="1"/>
</dbReference>
<evidence type="ECO:0000256" key="1">
    <source>
        <dbReference type="ARBA" id="ARBA00001966"/>
    </source>
</evidence>
<dbReference type="GO" id="GO:0046872">
    <property type="term" value="F:metal ion binding"/>
    <property type="evidence" value="ECO:0007669"/>
    <property type="project" value="UniProtKB-KW"/>
</dbReference>
<evidence type="ECO:0000256" key="2">
    <source>
        <dbReference type="ARBA" id="ARBA00022485"/>
    </source>
</evidence>
<dbReference type="InterPro" id="IPR023885">
    <property type="entry name" value="4Fe4S-binding_SPASM_dom"/>
</dbReference>
<dbReference type="InterPro" id="IPR013785">
    <property type="entry name" value="Aldolase_TIM"/>
</dbReference>
<evidence type="ECO:0000313" key="10">
    <source>
        <dbReference type="Proteomes" id="UP001139559"/>
    </source>
</evidence>
<dbReference type="InterPro" id="IPR023867">
    <property type="entry name" value="Sulphatase_maturase_rSAM"/>
</dbReference>
<accession>A0A9X2BG42</accession>
<dbReference type="Pfam" id="PF13186">
    <property type="entry name" value="SPASM"/>
    <property type="match status" value="1"/>
</dbReference>
<dbReference type="Pfam" id="PF02810">
    <property type="entry name" value="SEC-C"/>
    <property type="match status" value="1"/>
</dbReference>
<dbReference type="SFLD" id="SFLDS00029">
    <property type="entry name" value="Radical_SAM"/>
    <property type="match status" value="1"/>
</dbReference>
<dbReference type="Gene3D" id="3.20.20.70">
    <property type="entry name" value="Aldolase class I"/>
    <property type="match status" value="1"/>
</dbReference>
<dbReference type="InterPro" id="IPR004027">
    <property type="entry name" value="SEC_C_motif"/>
</dbReference>
<keyword evidence="2" id="KW-0004">4Fe-4S</keyword>
<evidence type="ECO:0000259" key="8">
    <source>
        <dbReference type="PROSITE" id="PS51918"/>
    </source>
</evidence>
<evidence type="ECO:0000256" key="4">
    <source>
        <dbReference type="ARBA" id="ARBA00022723"/>
    </source>
</evidence>
<dbReference type="InterPro" id="IPR047207">
    <property type="entry name" value="SPASM_anSME"/>
</dbReference>
<evidence type="ECO:0000256" key="7">
    <source>
        <dbReference type="ARBA" id="ARBA00023601"/>
    </source>
</evidence>
<dbReference type="SFLD" id="SFLDF00285">
    <property type="entry name" value="anaerobic_Ser-type_sulfatase-m"/>
    <property type="match status" value="1"/>
</dbReference>
<evidence type="ECO:0000256" key="3">
    <source>
        <dbReference type="ARBA" id="ARBA00022691"/>
    </source>
</evidence>
<dbReference type="SUPFAM" id="SSF102114">
    <property type="entry name" value="Radical SAM enzymes"/>
    <property type="match status" value="1"/>
</dbReference>
<dbReference type="PROSITE" id="PS51918">
    <property type="entry name" value="RADICAL_SAM"/>
    <property type="match status" value="1"/>
</dbReference>
<protein>
    <submittedName>
        <fullName evidence="9">Anaerobic sulfatase maturase</fullName>
    </submittedName>
</protein>
<keyword evidence="5" id="KW-0408">Iron</keyword>
<evidence type="ECO:0000256" key="6">
    <source>
        <dbReference type="ARBA" id="ARBA00023014"/>
    </source>
</evidence>
<keyword evidence="10" id="KW-1185">Reference proteome</keyword>
<evidence type="ECO:0000313" key="9">
    <source>
        <dbReference type="EMBL" id="MCK6262491.1"/>
    </source>
</evidence>
<dbReference type="InterPro" id="IPR007197">
    <property type="entry name" value="rSAM"/>
</dbReference>
<comment type="cofactor">
    <cofactor evidence="1">
        <name>[4Fe-4S] cluster</name>
        <dbReference type="ChEBI" id="CHEBI:49883"/>
    </cofactor>
</comment>
<dbReference type="SUPFAM" id="SSF103642">
    <property type="entry name" value="Sec-C motif"/>
    <property type="match status" value="1"/>
</dbReference>
<dbReference type="Proteomes" id="UP001139559">
    <property type="component" value="Unassembled WGS sequence"/>
</dbReference>
<dbReference type="SFLD" id="SFLDG01067">
    <property type="entry name" value="SPASM/twitch_domain_containing"/>
    <property type="match status" value="1"/>
</dbReference>
<keyword evidence="4" id="KW-0479">Metal-binding</keyword>
<dbReference type="SFLD" id="SFLDG01386">
    <property type="entry name" value="main_SPASM_domain-containing"/>
    <property type="match status" value="1"/>
</dbReference>
<dbReference type="AlphaFoldDB" id="A0A9X2BG42"/>
<keyword evidence="6" id="KW-0411">Iron-sulfur</keyword>
<dbReference type="InterPro" id="IPR058240">
    <property type="entry name" value="rSAM_sf"/>
</dbReference>
<proteinExistence type="inferred from homology"/>
<dbReference type="GO" id="GO:0051539">
    <property type="term" value="F:4 iron, 4 sulfur cluster binding"/>
    <property type="evidence" value="ECO:0007669"/>
    <property type="project" value="UniProtKB-KW"/>
</dbReference>
<dbReference type="NCBIfam" id="TIGR03942">
    <property type="entry name" value="sulfatase_rSAM"/>
    <property type="match status" value="1"/>
</dbReference>
<dbReference type="EMBL" id="JAJHVV010000002">
    <property type="protein sequence ID" value="MCK6262491.1"/>
    <property type="molecule type" value="Genomic_DNA"/>
</dbReference>
<dbReference type="SFLD" id="SFLDG01072">
    <property type="entry name" value="dehydrogenase_like"/>
    <property type="match status" value="1"/>
</dbReference>
<dbReference type="Pfam" id="PF04055">
    <property type="entry name" value="Radical_SAM"/>
    <property type="match status" value="1"/>
</dbReference>